<feature type="transmembrane region" description="Helical" evidence="6">
    <location>
        <begin position="460"/>
        <end position="485"/>
    </location>
</feature>
<accession>W9XM49</accession>
<dbReference type="eggNOG" id="KOG2533">
    <property type="taxonomic scope" value="Eukaryota"/>
</dbReference>
<reference evidence="7 8" key="1">
    <citation type="submission" date="2013-03" db="EMBL/GenBank/DDBJ databases">
        <title>The Genome Sequence of Cladophialophora psammophila CBS 110553.</title>
        <authorList>
            <consortium name="The Broad Institute Genomics Platform"/>
            <person name="Cuomo C."/>
            <person name="de Hoog S."/>
            <person name="Gorbushina A."/>
            <person name="Walker B."/>
            <person name="Young S.K."/>
            <person name="Zeng Q."/>
            <person name="Gargeya S."/>
            <person name="Fitzgerald M."/>
            <person name="Haas B."/>
            <person name="Abouelleil A."/>
            <person name="Allen A.W."/>
            <person name="Alvarado L."/>
            <person name="Arachchi H.M."/>
            <person name="Berlin A.M."/>
            <person name="Chapman S.B."/>
            <person name="Gainer-Dewar J."/>
            <person name="Goldberg J."/>
            <person name="Griggs A."/>
            <person name="Gujja S."/>
            <person name="Hansen M."/>
            <person name="Howarth C."/>
            <person name="Imamovic A."/>
            <person name="Ireland A."/>
            <person name="Larimer J."/>
            <person name="McCowan C."/>
            <person name="Murphy C."/>
            <person name="Pearson M."/>
            <person name="Poon T.W."/>
            <person name="Priest M."/>
            <person name="Roberts A."/>
            <person name="Saif S."/>
            <person name="Shea T."/>
            <person name="Sisk P."/>
            <person name="Sykes S."/>
            <person name="Wortman J."/>
            <person name="Nusbaum C."/>
            <person name="Birren B."/>
        </authorList>
    </citation>
    <scope>NUCLEOTIDE SEQUENCE [LARGE SCALE GENOMIC DNA]</scope>
    <source>
        <strain evidence="7 8">CBS 110553</strain>
    </source>
</reference>
<proteinExistence type="predicted"/>
<dbReference type="EMBL" id="AMGX01000007">
    <property type="protein sequence ID" value="EXJ71414.1"/>
    <property type="molecule type" value="Genomic_DNA"/>
</dbReference>
<feature type="transmembrane region" description="Helical" evidence="6">
    <location>
        <begin position="340"/>
        <end position="364"/>
    </location>
</feature>
<dbReference type="Proteomes" id="UP000019471">
    <property type="component" value="Unassembled WGS sequence"/>
</dbReference>
<protein>
    <recommendedName>
        <fullName evidence="9">Major facilitator superfamily (MFS) profile domain-containing protein</fullName>
    </recommendedName>
</protein>
<feature type="transmembrane region" description="Helical" evidence="6">
    <location>
        <begin position="238"/>
        <end position="260"/>
    </location>
</feature>
<dbReference type="GO" id="GO:0022857">
    <property type="term" value="F:transmembrane transporter activity"/>
    <property type="evidence" value="ECO:0007669"/>
    <property type="project" value="InterPro"/>
</dbReference>
<dbReference type="Gene3D" id="1.20.1250.20">
    <property type="entry name" value="MFS general substrate transporter like domains"/>
    <property type="match status" value="2"/>
</dbReference>
<feature type="transmembrane region" description="Helical" evidence="6">
    <location>
        <begin position="397"/>
        <end position="419"/>
    </location>
</feature>
<keyword evidence="2" id="KW-0813">Transport</keyword>
<evidence type="ECO:0000256" key="2">
    <source>
        <dbReference type="ARBA" id="ARBA00022448"/>
    </source>
</evidence>
<evidence type="ECO:0000256" key="5">
    <source>
        <dbReference type="ARBA" id="ARBA00023136"/>
    </source>
</evidence>
<dbReference type="PANTHER" id="PTHR43791">
    <property type="entry name" value="PERMEASE-RELATED"/>
    <property type="match status" value="1"/>
</dbReference>
<name>W9XM49_9EURO</name>
<keyword evidence="3 6" id="KW-0812">Transmembrane</keyword>
<organism evidence="7 8">
    <name type="scientific">Cladophialophora psammophila CBS 110553</name>
    <dbReference type="NCBI Taxonomy" id="1182543"/>
    <lineage>
        <taxon>Eukaryota</taxon>
        <taxon>Fungi</taxon>
        <taxon>Dikarya</taxon>
        <taxon>Ascomycota</taxon>
        <taxon>Pezizomycotina</taxon>
        <taxon>Eurotiomycetes</taxon>
        <taxon>Chaetothyriomycetidae</taxon>
        <taxon>Chaetothyriales</taxon>
        <taxon>Herpotrichiellaceae</taxon>
        <taxon>Cladophialophora</taxon>
    </lineage>
</organism>
<feature type="transmembrane region" description="Helical" evidence="6">
    <location>
        <begin position="132"/>
        <end position="154"/>
    </location>
</feature>
<dbReference type="GeneID" id="19189940"/>
<dbReference type="InterPro" id="IPR011701">
    <property type="entry name" value="MFS"/>
</dbReference>
<keyword evidence="4 6" id="KW-1133">Transmembrane helix</keyword>
<evidence type="ECO:0000256" key="4">
    <source>
        <dbReference type="ARBA" id="ARBA00022989"/>
    </source>
</evidence>
<dbReference type="Pfam" id="PF07690">
    <property type="entry name" value="MFS_1"/>
    <property type="match status" value="1"/>
</dbReference>
<evidence type="ECO:0000256" key="6">
    <source>
        <dbReference type="SAM" id="Phobius"/>
    </source>
</evidence>
<comment type="caution">
    <text evidence="7">The sequence shown here is derived from an EMBL/GenBank/DDBJ whole genome shotgun (WGS) entry which is preliminary data.</text>
</comment>
<dbReference type="RefSeq" id="XP_007744013.1">
    <property type="nucleotide sequence ID" value="XM_007745823.1"/>
</dbReference>
<dbReference type="PANTHER" id="PTHR43791:SF40">
    <property type="entry name" value="THIAMINE PATHWAY TRANSPORTER THI73"/>
    <property type="match status" value="1"/>
</dbReference>
<dbReference type="InterPro" id="IPR036259">
    <property type="entry name" value="MFS_trans_sf"/>
</dbReference>
<dbReference type="SUPFAM" id="SSF103473">
    <property type="entry name" value="MFS general substrate transporter"/>
    <property type="match status" value="1"/>
</dbReference>
<gene>
    <name evidence="7" type="ORF">A1O5_05221</name>
</gene>
<evidence type="ECO:0000313" key="8">
    <source>
        <dbReference type="Proteomes" id="UP000019471"/>
    </source>
</evidence>
<dbReference type="HOGENOM" id="CLU_001265_0_5_1"/>
<evidence type="ECO:0000256" key="1">
    <source>
        <dbReference type="ARBA" id="ARBA00004141"/>
    </source>
</evidence>
<dbReference type="OrthoDB" id="6730379at2759"/>
<feature type="transmembrane region" description="Helical" evidence="6">
    <location>
        <begin position="431"/>
        <end position="448"/>
    </location>
</feature>
<feature type="transmembrane region" description="Helical" evidence="6">
    <location>
        <begin position="92"/>
        <end position="111"/>
    </location>
</feature>
<feature type="transmembrane region" description="Helical" evidence="6">
    <location>
        <begin position="371"/>
        <end position="391"/>
    </location>
</feature>
<keyword evidence="8" id="KW-1185">Reference proteome</keyword>
<dbReference type="AlphaFoldDB" id="W9XM49"/>
<evidence type="ECO:0000313" key="7">
    <source>
        <dbReference type="EMBL" id="EXJ71414.1"/>
    </source>
</evidence>
<sequence>MKDDIETHQTRVTSVESIDEKLVDYQDVDAALGFLRANASAGQAIDIDEKKLMRKVDWMIMPLMFACYYLQYTDKTLLSYAAIMGVIEDTHMPSNGFSNLAIAFYVSFLFCEPLQSFFIQKFPTAKYLGCNVILWGIVVSLNCVCHNFASIVALRVLLGMFESCVAPRQVRSKFETKMCLTDFSLVILTAMWYKRHEQVSRMGIWYQGTSVAPAVSSLASYGFLHYTNSHPHLHFKSWQILFLVFGIITIAIGVLVVLFLPDNPMKSRLSAEEKIYIIERVRENQTGIENKKLKTKQVKEVLLDFRTWLLSLVVITTNVPNGAVSSFSSIIIENFGFDEYTTLLLNLPGCAVAFVSVGFGTWWAGRYNGRGIAIIVLTIPTLLGGALMAWLPPSNKGGLLTGNYLTNTVGATLPLMYSWITSNYAGHTKKITMNAIVLMSFCVGNIIGPETFRAKDAPQYIPAKLTIVVILSVAIVLAITLDLLYVRENKKRDREDHQDLPQDYEFLDLTDKENRNFRYLL</sequence>
<evidence type="ECO:0008006" key="9">
    <source>
        <dbReference type="Google" id="ProtNLM"/>
    </source>
</evidence>
<comment type="subcellular location">
    <subcellularLocation>
        <location evidence="1">Membrane</location>
        <topology evidence="1">Multi-pass membrane protein</topology>
    </subcellularLocation>
</comment>
<evidence type="ECO:0000256" key="3">
    <source>
        <dbReference type="ARBA" id="ARBA00022692"/>
    </source>
</evidence>
<dbReference type="GO" id="GO:0016020">
    <property type="term" value="C:membrane"/>
    <property type="evidence" value="ECO:0007669"/>
    <property type="project" value="UniProtKB-SubCell"/>
</dbReference>
<keyword evidence="5 6" id="KW-0472">Membrane</keyword>